<evidence type="ECO:0000313" key="2">
    <source>
        <dbReference type="Proteomes" id="UP000199045"/>
    </source>
</evidence>
<reference evidence="1 2" key="1">
    <citation type="submission" date="2016-10" db="EMBL/GenBank/DDBJ databases">
        <authorList>
            <person name="de Groot N.N."/>
        </authorList>
    </citation>
    <scope>NUCLEOTIDE SEQUENCE [LARGE SCALE GENOMIC DNA]</scope>
    <source>
        <strain evidence="1 2">DSM 527</strain>
    </source>
</reference>
<protein>
    <submittedName>
        <fullName evidence="1">Surface antigen</fullName>
    </submittedName>
</protein>
<sequence>MSILGLKFVLILPVDKTLQALLNRGENHIRIGRRMLCRFLLVASFVIVHGTVYSQVSPPADTLKRDTVPTPAERRAEENLFEQFDLGDLANYILHPKRPPGPPKKRSGIIVIPNVASNPSIGSQIGIKAVAGKKLGGDPRTLLSVAATSASITTKGIIYFYISHNVYTPGNKWNLQGSLVAARTVTPDFGLGIANEGGKSEADIILANAARKPRAVKGQFYNFREKVYKEVSKNLFLGMGVSFDIRRKLENKDTTTDLTPFNIYSDRHGFPRDHYMANGLLFNVQYTTRDNQNRAYKGMYIDAGFRANQTWLGSTRSGLQFTTDFRKYVSLSTRNPAHVIAFWNWGSYLINGAIPYFELPGTAKDPGSRSGRGYVVGYFKGENYNYSEVEYRFPILRNNFISGVAFFHLQTASDEIGTKLFQTFRPGGGAGLRILFNKHTRTNLCLDYAWGQYGARGFFLGLNEAF</sequence>
<dbReference type="STRING" id="104663.SAMN04488121_109123"/>
<evidence type="ECO:0000313" key="1">
    <source>
        <dbReference type="EMBL" id="SDH16010.1"/>
    </source>
</evidence>
<organism evidence="1 2">
    <name type="scientific">Chitinophaga filiformis</name>
    <name type="common">Myxococcus filiformis</name>
    <name type="synonym">Flexibacter filiformis</name>
    <dbReference type="NCBI Taxonomy" id="104663"/>
    <lineage>
        <taxon>Bacteria</taxon>
        <taxon>Pseudomonadati</taxon>
        <taxon>Bacteroidota</taxon>
        <taxon>Chitinophagia</taxon>
        <taxon>Chitinophagales</taxon>
        <taxon>Chitinophagaceae</taxon>
        <taxon>Chitinophaga</taxon>
    </lineage>
</organism>
<dbReference type="Proteomes" id="UP000199045">
    <property type="component" value="Unassembled WGS sequence"/>
</dbReference>
<accession>A0A1G8A6J8</accession>
<dbReference type="EMBL" id="FNBN01000009">
    <property type="protein sequence ID" value="SDH16010.1"/>
    <property type="molecule type" value="Genomic_DNA"/>
</dbReference>
<name>A0A1G8A6J8_CHIFI</name>
<proteinExistence type="predicted"/>
<dbReference type="Gene3D" id="2.40.160.50">
    <property type="entry name" value="membrane protein fhac: a member of the omp85/tpsb transporter family"/>
    <property type="match status" value="1"/>
</dbReference>
<gene>
    <name evidence="1" type="ORF">SAMN04488121_109123</name>
</gene>
<dbReference type="AlphaFoldDB" id="A0A1G8A6J8"/>